<dbReference type="GO" id="GO:0033971">
    <property type="term" value="F:hydroxyisourate hydrolase activity"/>
    <property type="evidence" value="ECO:0007669"/>
    <property type="project" value="UniProtKB-EC"/>
</dbReference>
<dbReference type="GO" id="GO:0006144">
    <property type="term" value="P:purine nucleobase metabolic process"/>
    <property type="evidence" value="ECO:0007669"/>
    <property type="project" value="UniProtKB-KW"/>
</dbReference>
<comment type="subunit">
    <text evidence="4 8">Homotetramer.</text>
</comment>
<evidence type="ECO:0000256" key="6">
    <source>
        <dbReference type="ARBA" id="ARBA00022801"/>
    </source>
</evidence>
<feature type="binding site" evidence="7">
    <location>
        <position position="46"/>
    </location>
    <ligand>
        <name>substrate</name>
    </ligand>
</feature>
<dbReference type="PANTHER" id="PTHR10395">
    <property type="entry name" value="URICASE AND TRANSTHYRETIN-RELATED"/>
    <property type="match status" value="1"/>
</dbReference>
<evidence type="ECO:0000256" key="4">
    <source>
        <dbReference type="ARBA" id="ARBA00011881"/>
    </source>
</evidence>
<gene>
    <name evidence="10" type="primary">uraH</name>
    <name evidence="10" type="ORF">LZ495_39915</name>
</gene>
<dbReference type="EMBL" id="JAKFHA010000048">
    <property type="protein sequence ID" value="MCF2533356.1"/>
    <property type="molecule type" value="Genomic_DNA"/>
</dbReference>
<comment type="similarity">
    <text evidence="3 8">Belongs to the transthyretin family. 5-hydroxyisourate hydrolase subfamily.</text>
</comment>
<proteinExistence type="inferred from homology"/>
<evidence type="ECO:0000256" key="3">
    <source>
        <dbReference type="ARBA" id="ARBA00009850"/>
    </source>
</evidence>
<accession>A0AA41U4V3</accession>
<evidence type="ECO:0000256" key="8">
    <source>
        <dbReference type="RuleBase" id="RU361270"/>
    </source>
</evidence>
<feature type="binding site" evidence="7">
    <location>
        <position position="7"/>
    </location>
    <ligand>
        <name>substrate</name>
    </ligand>
</feature>
<sequence length="112" mass="11978">MTAVSTHILDTSAGDPARDVAVELAVLGADGAWQVLATSHTNADGRCPDLPEVAPAPATVRLRFDVAGYRAARGEDAFFPEVQVVFTTDPARPHYHVPLLLNPYGYSVYRGS</sequence>
<dbReference type="InterPro" id="IPR014306">
    <property type="entry name" value="Hydroxyisourate_hydrolase"/>
</dbReference>
<dbReference type="InterPro" id="IPR036817">
    <property type="entry name" value="Transthyretin/HIU_hydrolase_sf"/>
</dbReference>
<dbReference type="PANTHER" id="PTHR10395:SF7">
    <property type="entry name" value="5-HYDROXYISOURATE HYDROLASE"/>
    <property type="match status" value="1"/>
</dbReference>
<dbReference type="InterPro" id="IPR023416">
    <property type="entry name" value="Transthyretin/HIU_hydrolase_d"/>
</dbReference>
<name>A0AA41U4V3_9ACTN</name>
<evidence type="ECO:0000256" key="7">
    <source>
        <dbReference type="PIRSR" id="PIRSR600895-51"/>
    </source>
</evidence>
<evidence type="ECO:0000313" key="10">
    <source>
        <dbReference type="EMBL" id="MCF2533356.1"/>
    </source>
</evidence>
<dbReference type="Gene3D" id="2.60.40.180">
    <property type="entry name" value="Transthyretin/hydroxyisourate hydrolase domain"/>
    <property type="match status" value="1"/>
</dbReference>
<protein>
    <recommendedName>
        <fullName evidence="8">5-hydroxyisourate hydrolase</fullName>
        <shortName evidence="8">HIU hydrolase</shortName>
        <shortName evidence="8">HIUHase</shortName>
        <ecNumber evidence="8">3.5.2.17</ecNumber>
    </recommendedName>
</protein>
<evidence type="ECO:0000256" key="5">
    <source>
        <dbReference type="ARBA" id="ARBA00022631"/>
    </source>
</evidence>
<dbReference type="Pfam" id="PF00576">
    <property type="entry name" value="Transthyretin"/>
    <property type="match status" value="1"/>
</dbReference>
<dbReference type="Proteomes" id="UP001165378">
    <property type="component" value="Unassembled WGS sequence"/>
</dbReference>
<dbReference type="AlphaFoldDB" id="A0AA41U4V3"/>
<reference evidence="10" key="1">
    <citation type="submission" date="2022-01" db="EMBL/GenBank/DDBJ databases">
        <title>Genome-Based Taxonomic Classification of the Phylum Actinobacteria.</title>
        <authorList>
            <person name="Gao Y."/>
        </authorList>
    </citation>
    <scope>NUCLEOTIDE SEQUENCE</scope>
    <source>
        <strain evidence="10">KLBMP 8922</strain>
    </source>
</reference>
<dbReference type="CDD" id="cd05822">
    <property type="entry name" value="TLP_HIUase"/>
    <property type="match status" value="1"/>
</dbReference>
<comment type="function">
    <text evidence="2">Catalyzes the hydrolysis of 5-hydroxyisourate (HIU) to 2-oxo-4-hydroxy-4-carboxy-5-ureidoimidazoline (OHCU).</text>
</comment>
<feature type="binding site" evidence="7">
    <location>
        <position position="109"/>
    </location>
    <ligand>
        <name>substrate</name>
    </ligand>
</feature>
<feature type="domain" description="Transthyretin/hydroxyisourate hydrolase" evidence="9">
    <location>
        <begin position="4"/>
        <end position="111"/>
    </location>
</feature>
<dbReference type="EC" id="3.5.2.17" evidence="8"/>
<keyword evidence="5 8" id="KW-0659">Purine metabolism</keyword>
<keyword evidence="11" id="KW-1185">Reference proteome</keyword>
<comment type="catalytic activity">
    <reaction evidence="1 8">
        <text>5-hydroxyisourate + H2O = 5-hydroxy-2-oxo-4-ureido-2,5-dihydro-1H-imidazole-5-carboxylate + H(+)</text>
        <dbReference type="Rhea" id="RHEA:23736"/>
        <dbReference type="ChEBI" id="CHEBI:15377"/>
        <dbReference type="ChEBI" id="CHEBI:15378"/>
        <dbReference type="ChEBI" id="CHEBI:18072"/>
        <dbReference type="ChEBI" id="CHEBI:58639"/>
        <dbReference type="EC" id="3.5.2.17"/>
    </reaction>
</comment>
<evidence type="ECO:0000256" key="1">
    <source>
        <dbReference type="ARBA" id="ARBA00001043"/>
    </source>
</evidence>
<keyword evidence="6 8" id="KW-0378">Hydrolase</keyword>
<organism evidence="10 11">
    <name type="scientific">Yinghuangia soli</name>
    <dbReference type="NCBI Taxonomy" id="2908204"/>
    <lineage>
        <taxon>Bacteria</taxon>
        <taxon>Bacillati</taxon>
        <taxon>Actinomycetota</taxon>
        <taxon>Actinomycetes</taxon>
        <taxon>Kitasatosporales</taxon>
        <taxon>Streptomycetaceae</taxon>
        <taxon>Yinghuangia</taxon>
    </lineage>
</organism>
<dbReference type="NCBIfam" id="TIGR02962">
    <property type="entry name" value="hdxy_isourate"/>
    <property type="match status" value="1"/>
</dbReference>
<comment type="caution">
    <text evidence="10">The sequence shown here is derived from an EMBL/GenBank/DDBJ whole genome shotgun (WGS) entry which is preliminary data.</text>
</comment>
<evidence type="ECO:0000259" key="9">
    <source>
        <dbReference type="Pfam" id="PF00576"/>
    </source>
</evidence>
<dbReference type="InterPro" id="IPR023418">
    <property type="entry name" value="Thyroxine_BS"/>
</dbReference>
<dbReference type="SUPFAM" id="SSF49472">
    <property type="entry name" value="Transthyretin (synonym: prealbumin)"/>
    <property type="match status" value="1"/>
</dbReference>
<evidence type="ECO:0000256" key="2">
    <source>
        <dbReference type="ARBA" id="ARBA00002704"/>
    </source>
</evidence>
<dbReference type="PROSITE" id="PS00768">
    <property type="entry name" value="TRANSTHYRETIN_1"/>
    <property type="match status" value="1"/>
</dbReference>
<dbReference type="InterPro" id="IPR000895">
    <property type="entry name" value="Transthyretin/HIU_hydrolase"/>
</dbReference>
<evidence type="ECO:0000313" key="11">
    <source>
        <dbReference type="Proteomes" id="UP001165378"/>
    </source>
</evidence>
<dbReference type="RefSeq" id="WP_235058131.1">
    <property type="nucleotide sequence ID" value="NZ_JAKFHA010000048.1"/>
</dbReference>
<dbReference type="PRINTS" id="PR00189">
    <property type="entry name" value="TRNSTHYRETIN"/>
</dbReference>